<keyword evidence="4" id="KW-1185">Reference proteome</keyword>
<evidence type="ECO:0000313" key="4">
    <source>
        <dbReference type="Proteomes" id="UP000005141"/>
    </source>
</evidence>
<dbReference type="PANTHER" id="PTHR43825:SF1">
    <property type="entry name" value="TRANSKETOLASE-LIKE PYRIMIDINE-BINDING DOMAIN-CONTAINING PROTEIN"/>
    <property type="match status" value="1"/>
</dbReference>
<evidence type="ECO:0000259" key="2">
    <source>
        <dbReference type="SMART" id="SM00861"/>
    </source>
</evidence>
<dbReference type="Pfam" id="PF02780">
    <property type="entry name" value="Transketolase_C"/>
    <property type="match status" value="1"/>
</dbReference>
<dbReference type="CDD" id="cd07033">
    <property type="entry name" value="TPP_PYR_DXS_TK_like"/>
    <property type="match status" value="1"/>
</dbReference>
<evidence type="ECO:0000256" key="1">
    <source>
        <dbReference type="SAM" id="Phobius"/>
    </source>
</evidence>
<name>G1W8V9_9BACT</name>
<dbReference type="Proteomes" id="UP000005141">
    <property type="component" value="Unassembled WGS sequence"/>
</dbReference>
<organism evidence="3 4">
    <name type="scientific">Segatella oulorum F0390</name>
    <dbReference type="NCBI Taxonomy" id="702438"/>
    <lineage>
        <taxon>Bacteria</taxon>
        <taxon>Pseudomonadati</taxon>
        <taxon>Bacteroidota</taxon>
        <taxon>Bacteroidia</taxon>
        <taxon>Bacteroidales</taxon>
        <taxon>Prevotellaceae</taxon>
        <taxon>Segatella</taxon>
    </lineage>
</organism>
<feature type="domain" description="Transketolase-like pyrimidine-binding" evidence="2">
    <location>
        <begin position="2"/>
        <end position="166"/>
    </location>
</feature>
<comment type="caution">
    <text evidence="3">The sequence shown here is derived from an EMBL/GenBank/DDBJ whole genome shotgun (WGS) entry which is preliminary data.</text>
</comment>
<reference evidence="3 4" key="1">
    <citation type="submission" date="2011-07" db="EMBL/GenBank/DDBJ databases">
        <title>The Genome Sequence of Prevotella oulorum F0390.</title>
        <authorList>
            <consortium name="The Broad Institute Genome Sequencing Platform"/>
            <consortium name="The Broad Institute Genome Sequencing Center for Infectious Disease"/>
            <person name="Earl A."/>
            <person name="Ward D."/>
            <person name="Feldgarden M."/>
            <person name="Gevers D."/>
            <person name="Izard J."/>
            <person name="Ganesan A."/>
            <person name="Baranova O.V."/>
            <person name="Blanton J.M."/>
            <person name="Tanner A.C."/>
            <person name="Dewhirst F.E."/>
            <person name="Young S.K."/>
            <person name="Zeng Q."/>
            <person name="Gargeya S."/>
            <person name="Fitzgerald M."/>
            <person name="Haas B."/>
            <person name="Abouelleil A."/>
            <person name="Alvarado L."/>
            <person name="Arachchi H.M."/>
            <person name="Berlin A."/>
            <person name="Brown A."/>
            <person name="Chapman S.B."/>
            <person name="Chen Z."/>
            <person name="Dunbar C."/>
            <person name="Freedman E."/>
            <person name="Gearin G."/>
            <person name="Gellesch M."/>
            <person name="Goldberg J."/>
            <person name="Griggs A."/>
            <person name="Gujja S."/>
            <person name="Heiman D."/>
            <person name="Howarth C."/>
            <person name="Larson L."/>
            <person name="Lui A."/>
            <person name="MacDonald P.J.P."/>
            <person name="Mehta T."/>
            <person name="Montmayeur A."/>
            <person name="Murphy C."/>
            <person name="Neiman D."/>
            <person name="Pearson M."/>
            <person name="Priest M."/>
            <person name="Roberts A."/>
            <person name="Saif S."/>
            <person name="Shea T."/>
            <person name="Shenoy N."/>
            <person name="Sisk P."/>
            <person name="Stolte C."/>
            <person name="Sykes S."/>
            <person name="Wortman J."/>
            <person name="Nusbaum C."/>
            <person name="Birren B."/>
        </authorList>
    </citation>
    <scope>NUCLEOTIDE SEQUENCE [LARGE SCALE GENOMIC DNA]</scope>
    <source>
        <strain evidence="3 4">F0390</strain>
    </source>
</reference>
<dbReference type="InterPro" id="IPR005475">
    <property type="entry name" value="Transketolase-like_Pyr-bd"/>
</dbReference>
<keyword evidence="1" id="KW-1133">Transmembrane helix</keyword>
<dbReference type="SUPFAM" id="SSF52922">
    <property type="entry name" value="TK C-terminal domain-like"/>
    <property type="match status" value="1"/>
</dbReference>
<dbReference type="InterPro" id="IPR033248">
    <property type="entry name" value="Transketolase_C"/>
</dbReference>
<evidence type="ECO:0000313" key="3">
    <source>
        <dbReference type="EMBL" id="EGV34547.1"/>
    </source>
</evidence>
<proteinExistence type="predicted"/>
<dbReference type="InterPro" id="IPR051157">
    <property type="entry name" value="PDH/Transketolase"/>
</dbReference>
<dbReference type="AlphaFoldDB" id="G1W8V9"/>
<dbReference type="eggNOG" id="COG3958">
    <property type="taxonomic scope" value="Bacteria"/>
</dbReference>
<dbReference type="SUPFAM" id="SSF52518">
    <property type="entry name" value="Thiamin diphosphate-binding fold (THDP-binding)"/>
    <property type="match status" value="1"/>
</dbReference>
<dbReference type="InterPro" id="IPR029061">
    <property type="entry name" value="THDP-binding"/>
</dbReference>
<sequence length="306" mass="33502">MGEPASIFYVALMEYMKEDDKVIVLSSDVSNYAGLDKFKRTYPDHFINVGIAEQNMIGIAAGFASEGYKVIVEAQSCFLSMRSFEQLRQYSGYMGFPIVFIGINAGLSLAYMGNTHFSIEDYGLVRNIAGIQVFSPCDAGEAVKAFYAAMQSDVPSYLRLMGSLGAQMVYDDDFNFEVGKPISLSDGSDIQILATGNMVTTALKVRALLEEKNISVQVMDVHTIKPFDATCLSLNAKLIVTIEEHTLVSGLGSIVGFELAQLKNTPKLLPIGLPDSYGKVGEYNWMLEDRGLSAENIVNKILSNIN</sequence>
<keyword evidence="1" id="KW-0472">Membrane</keyword>
<dbReference type="InterPro" id="IPR009014">
    <property type="entry name" value="Transketo_C/PFOR_II"/>
</dbReference>
<dbReference type="Gene3D" id="3.40.50.970">
    <property type="match status" value="1"/>
</dbReference>
<keyword evidence="1" id="KW-0812">Transmembrane</keyword>
<accession>G1W8V9</accession>
<dbReference type="PATRIC" id="fig|702438.4.peg.266"/>
<dbReference type="Gene3D" id="3.40.50.920">
    <property type="match status" value="1"/>
</dbReference>
<gene>
    <name evidence="3" type="ORF">HMPREF9431_00260</name>
</gene>
<dbReference type="EMBL" id="ADGI01000014">
    <property type="protein sequence ID" value="EGV34547.1"/>
    <property type="molecule type" value="Genomic_DNA"/>
</dbReference>
<dbReference type="HOGENOM" id="CLU_009227_1_1_10"/>
<dbReference type="Pfam" id="PF02779">
    <property type="entry name" value="Transket_pyr"/>
    <property type="match status" value="1"/>
</dbReference>
<feature type="transmembrane region" description="Helical" evidence="1">
    <location>
        <begin position="90"/>
        <end position="112"/>
    </location>
</feature>
<dbReference type="SMART" id="SM00861">
    <property type="entry name" value="Transket_pyr"/>
    <property type="match status" value="1"/>
</dbReference>
<protein>
    <recommendedName>
        <fullName evidence="2">Transketolase-like pyrimidine-binding domain-containing protein</fullName>
    </recommendedName>
</protein>
<dbReference type="PANTHER" id="PTHR43825">
    <property type="entry name" value="PYRUVATE DEHYDROGENASE E1 COMPONENT"/>
    <property type="match status" value="1"/>
</dbReference>